<keyword evidence="4" id="KW-1185">Reference proteome</keyword>
<evidence type="ECO:0000259" key="2">
    <source>
        <dbReference type="SMART" id="SM00460"/>
    </source>
</evidence>
<dbReference type="Pfam" id="PF01841">
    <property type="entry name" value="Transglut_core"/>
    <property type="match status" value="1"/>
</dbReference>
<organism evidence="3 4">
    <name type="scientific">Luteolibacter arcticus</name>
    <dbReference type="NCBI Taxonomy" id="1581411"/>
    <lineage>
        <taxon>Bacteria</taxon>
        <taxon>Pseudomonadati</taxon>
        <taxon>Verrucomicrobiota</taxon>
        <taxon>Verrucomicrobiia</taxon>
        <taxon>Verrucomicrobiales</taxon>
        <taxon>Verrucomicrobiaceae</taxon>
        <taxon>Luteolibacter</taxon>
    </lineage>
</organism>
<feature type="transmembrane region" description="Helical" evidence="1">
    <location>
        <begin position="597"/>
        <end position="616"/>
    </location>
</feature>
<accession>A0ABT3GRD8</accession>
<dbReference type="EMBL" id="JAPDDT010000020">
    <property type="protein sequence ID" value="MCW1926083.1"/>
    <property type="molecule type" value="Genomic_DNA"/>
</dbReference>
<feature type="domain" description="Transglutaminase-like" evidence="2">
    <location>
        <begin position="487"/>
        <end position="559"/>
    </location>
</feature>
<feature type="transmembrane region" description="Helical" evidence="1">
    <location>
        <begin position="129"/>
        <end position="148"/>
    </location>
</feature>
<dbReference type="SMART" id="SM00460">
    <property type="entry name" value="TGc"/>
    <property type="match status" value="1"/>
</dbReference>
<feature type="transmembrane region" description="Helical" evidence="1">
    <location>
        <begin position="155"/>
        <end position="173"/>
    </location>
</feature>
<sequence length="727" mass="81545">MSPPRFLLGAALLFWGAMTERVVPGLACAMLVEGAHWTRVRWNFGERAFLNAWRLSVLFLLMAMVLVLLNGARLSAMSIVFTWLPVILIPLQFVQSYGMSRTTTLATFSMMVRRRREHALKYGLPFREIRFGFGNVYLCATLLASCLGSRAEMPAFYPLLVILGAWGLMAASGRAWKQVGLASLFAVLLSALLGAGGEMGLMKLYRMVTTIGTSDGSYSSEYARERQTSIGSLGRLKQSPEIVWRLIPEQGPLPRLLRIASYNTYYDQGWQADLLPSGTDPDMDGFDEVAEITNPDNLEDLEDKFLIAAPNLPEPKVAVARDLPRFRLRGATPSSRNFSLLPLPGNAASLHQFDPEEFDRNPFGTFRLKPSQPVADARVLWHPDFSPELPPWKSLASSYDRRRFDHGPLSPDAKKRVTVEPELQIPPSEAAVIKRVATELGLHDVPLEEKIARLRRHFVANFQYTRYNRTREDFDPAKHSTLLGKFLTDTRAGHCEFFATSAALLLREAGVPTRYVSGFMAAEIDPKTGQALLRGIHAHAWCRAWDAELNHWFDLDLTPPDWLGLETPRMARFQELTDWFQRVREDLLVWRDQPGHMMWLTLGLLAPLVIGMAYIGRNLWRSRSRLDAEKARRRGATVVATALTALERPARKVLGERPPGMPLAPWLRRLAPLLASPDPLEKALALHHRLRFDAGNTDSGSDAELQKLVEGLKRELGAAKGALRTTS</sequence>
<reference evidence="3 4" key="1">
    <citation type="submission" date="2022-10" db="EMBL/GenBank/DDBJ databases">
        <title>Luteolibacter arcticus strain CCTCC AB 2014275, whole genome shotgun sequencing project.</title>
        <authorList>
            <person name="Zhao G."/>
            <person name="Shen L."/>
        </authorList>
    </citation>
    <scope>NUCLEOTIDE SEQUENCE [LARGE SCALE GENOMIC DNA]</scope>
    <source>
        <strain evidence="3 4">CCTCC AB 2014275</strain>
    </source>
</reference>
<protein>
    <recommendedName>
        <fullName evidence="2">Transglutaminase-like domain-containing protein</fullName>
    </recommendedName>
</protein>
<dbReference type="Proteomes" id="UP001320876">
    <property type="component" value="Unassembled WGS sequence"/>
</dbReference>
<evidence type="ECO:0000313" key="3">
    <source>
        <dbReference type="EMBL" id="MCW1926083.1"/>
    </source>
</evidence>
<feature type="transmembrane region" description="Helical" evidence="1">
    <location>
        <begin position="76"/>
        <end position="94"/>
    </location>
</feature>
<evidence type="ECO:0000313" key="4">
    <source>
        <dbReference type="Proteomes" id="UP001320876"/>
    </source>
</evidence>
<keyword evidence="1" id="KW-0472">Membrane</keyword>
<dbReference type="PANTHER" id="PTHR42736:SF1">
    <property type="entry name" value="PROTEIN-GLUTAMINE GAMMA-GLUTAMYLTRANSFERASE"/>
    <property type="match status" value="1"/>
</dbReference>
<dbReference type="SUPFAM" id="SSF54001">
    <property type="entry name" value="Cysteine proteinases"/>
    <property type="match status" value="1"/>
</dbReference>
<gene>
    <name evidence="3" type="ORF">OKA05_26220</name>
</gene>
<name>A0ABT3GRD8_9BACT</name>
<dbReference type="InterPro" id="IPR002931">
    <property type="entry name" value="Transglutaminase-like"/>
</dbReference>
<dbReference type="RefSeq" id="WP_264490190.1">
    <property type="nucleotide sequence ID" value="NZ_JAPDDT010000020.1"/>
</dbReference>
<dbReference type="InterPro" id="IPR052901">
    <property type="entry name" value="Bact_TGase-like"/>
</dbReference>
<comment type="caution">
    <text evidence="3">The sequence shown here is derived from an EMBL/GenBank/DDBJ whole genome shotgun (WGS) entry which is preliminary data.</text>
</comment>
<feature type="transmembrane region" description="Helical" evidence="1">
    <location>
        <begin position="179"/>
        <end position="197"/>
    </location>
</feature>
<evidence type="ECO:0000256" key="1">
    <source>
        <dbReference type="SAM" id="Phobius"/>
    </source>
</evidence>
<dbReference type="PANTHER" id="PTHR42736">
    <property type="entry name" value="PROTEIN-GLUTAMINE GAMMA-GLUTAMYLTRANSFERASE"/>
    <property type="match status" value="1"/>
</dbReference>
<keyword evidence="1" id="KW-0812">Transmembrane</keyword>
<proteinExistence type="predicted"/>
<keyword evidence="1" id="KW-1133">Transmembrane helix</keyword>
<feature type="transmembrane region" description="Helical" evidence="1">
    <location>
        <begin position="53"/>
        <end position="69"/>
    </location>
</feature>
<dbReference type="Gene3D" id="3.10.620.30">
    <property type="match status" value="1"/>
</dbReference>
<dbReference type="InterPro" id="IPR038765">
    <property type="entry name" value="Papain-like_cys_pep_sf"/>
</dbReference>